<dbReference type="GO" id="GO:0031397">
    <property type="term" value="P:negative regulation of protein ubiquitination"/>
    <property type="evidence" value="ECO:0007669"/>
    <property type="project" value="TreeGrafter"/>
</dbReference>
<reference evidence="2" key="1">
    <citation type="submission" date="2021-01" db="EMBL/GenBank/DDBJ databases">
        <authorList>
            <person name="Corre E."/>
            <person name="Pelletier E."/>
            <person name="Niang G."/>
            <person name="Scheremetjew M."/>
            <person name="Finn R."/>
            <person name="Kale V."/>
            <person name="Holt S."/>
            <person name="Cochrane G."/>
            <person name="Meng A."/>
            <person name="Brown T."/>
            <person name="Cohen L."/>
        </authorList>
    </citation>
    <scope>NUCLEOTIDE SEQUENCE</scope>
    <source>
        <strain evidence="2">CCMP826</strain>
    </source>
</reference>
<protein>
    <recommendedName>
        <fullName evidence="1">Thioredoxin domain-containing protein</fullName>
    </recommendedName>
</protein>
<dbReference type="PROSITE" id="PS00194">
    <property type="entry name" value="THIOREDOXIN_1"/>
    <property type="match status" value="2"/>
</dbReference>
<dbReference type="PANTHER" id="PTHR46472:SF1">
    <property type="entry name" value="NUCLEOREDOXIN"/>
    <property type="match status" value="1"/>
</dbReference>
<dbReference type="PANTHER" id="PTHR46472">
    <property type="entry name" value="NUCLEOREDOXIN"/>
    <property type="match status" value="1"/>
</dbReference>
<dbReference type="InterPro" id="IPR012336">
    <property type="entry name" value="Thioredoxin-like_fold"/>
</dbReference>
<gene>
    <name evidence="2" type="ORF">HTAM1171_LOCUS8109</name>
</gene>
<dbReference type="AlphaFoldDB" id="A0A7S2MU64"/>
<evidence type="ECO:0000313" key="2">
    <source>
        <dbReference type="EMBL" id="CAD9502759.1"/>
    </source>
</evidence>
<feature type="domain" description="Thioredoxin" evidence="1">
    <location>
        <begin position="115"/>
        <end position="310"/>
    </location>
</feature>
<organism evidence="2">
    <name type="scientific">Helicotheca tamesis</name>
    <dbReference type="NCBI Taxonomy" id="374047"/>
    <lineage>
        <taxon>Eukaryota</taxon>
        <taxon>Sar</taxon>
        <taxon>Stramenopiles</taxon>
        <taxon>Ochrophyta</taxon>
        <taxon>Bacillariophyta</taxon>
        <taxon>Mediophyceae</taxon>
        <taxon>Lithodesmiophycidae</taxon>
        <taxon>Lithodesmiales</taxon>
        <taxon>Lithodesmiaceae</taxon>
        <taxon>Helicotheca</taxon>
    </lineage>
</organism>
<dbReference type="InterPro" id="IPR013766">
    <property type="entry name" value="Thioredoxin_domain"/>
</dbReference>
<dbReference type="InterPro" id="IPR036249">
    <property type="entry name" value="Thioredoxin-like_sf"/>
</dbReference>
<dbReference type="GO" id="GO:0005634">
    <property type="term" value="C:nucleus"/>
    <property type="evidence" value="ECO:0007669"/>
    <property type="project" value="TreeGrafter"/>
</dbReference>
<dbReference type="SUPFAM" id="SSF52833">
    <property type="entry name" value="Thioredoxin-like"/>
    <property type="match status" value="2"/>
</dbReference>
<dbReference type="Pfam" id="PF13905">
    <property type="entry name" value="Thioredoxin_8"/>
    <property type="match status" value="2"/>
</dbReference>
<name>A0A7S2MU64_9STRA</name>
<sequence>MSEEFLNSIGDELVYSDGNRTVKTADVLSGKTTIMIYFSAHWCPPCQRFTPALIKFYNKLKAKHNFELIFVSFDKSEDQFKEYTSNMPWPCLPFDSDDAKATLARKYDAGGIPHLVVLDENGEVITKEGVDGVSVDEEGEKFPWKPKGLSELWPEKYLTKSGLEDSSTLNDKYLMLYFSAHWCPPCRGFTPTLSKAYTKLKEEKDDFELVFVSSDKDKESFDEYFGEMTFCALPFEEREAKAGISKKFEVRGIPSLLILGPVPADGGERPLINKNLRGIIEAGDFSDFPFHPKPYGGLDEIGGDINETKCLVVFHENGDDDEQKEVMNVIKTVSAQCSQKMPDTKFLWSMNPSGLGPRVRDAAKLPQMSDDPSMIILDIPDEGGYYVSEETDITVENVVKFLENPGDRKQL</sequence>
<dbReference type="PROSITE" id="PS51352">
    <property type="entry name" value="THIOREDOXIN_2"/>
    <property type="match status" value="2"/>
</dbReference>
<dbReference type="GO" id="GO:0030178">
    <property type="term" value="P:negative regulation of Wnt signaling pathway"/>
    <property type="evidence" value="ECO:0007669"/>
    <property type="project" value="TreeGrafter"/>
</dbReference>
<dbReference type="Gene3D" id="3.40.30.10">
    <property type="entry name" value="Glutaredoxin"/>
    <property type="match status" value="2"/>
</dbReference>
<dbReference type="CDD" id="cd02964">
    <property type="entry name" value="TryX_like_family"/>
    <property type="match status" value="1"/>
</dbReference>
<accession>A0A7S2MU64</accession>
<dbReference type="EMBL" id="HBGV01013296">
    <property type="protein sequence ID" value="CAD9502759.1"/>
    <property type="molecule type" value="Transcribed_RNA"/>
</dbReference>
<dbReference type="InterPro" id="IPR017937">
    <property type="entry name" value="Thioredoxin_CS"/>
</dbReference>
<evidence type="ECO:0000259" key="1">
    <source>
        <dbReference type="PROSITE" id="PS51352"/>
    </source>
</evidence>
<feature type="domain" description="Thioredoxin" evidence="1">
    <location>
        <begin position="2"/>
        <end position="113"/>
    </location>
</feature>
<dbReference type="GO" id="GO:0004791">
    <property type="term" value="F:thioredoxin-disulfide reductase (NADPH) activity"/>
    <property type="evidence" value="ECO:0007669"/>
    <property type="project" value="TreeGrafter"/>
</dbReference>
<proteinExistence type="predicted"/>